<feature type="compositionally biased region" description="Basic and acidic residues" evidence="5">
    <location>
        <begin position="664"/>
        <end position="673"/>
    </location>
</feature>
<dbReference type="InterPro" id="IPR050538">
    <property type="entry name" value="MAP_kinase_kinase_kinase"/>
</dbReference>
<feature type="domain" description="Protein kinase" evidence="6">
    <location>
        <begin position="338"/>
        <end position="592"/>
    </location>
</feature>
<evidence type="ECO:0000256" key="5">
    <source>
        <dbReference type="SAM" id="MobiDB-lite"/>
    </source>
</evidence>
<evidence type="ECO:0000259" key="6">
    <source>
        <dbReference type="PROSITE" id="PS50011"/>
    </source>
</evidence>
<dbReference type="InterPro" id="IPR011009">
    <property type="entry name" value="Kinase-like_dom_sf"/>
</dbReference>
<dbReference type="Gene3D" id="1.10.510.10">
    <property type="entry name" value="Transferase(Phosphotransferase) domain 1"/>
    <property type="match status" value="1"/>
</dbReference>
<reference evidence="7 8" key="1">
    <citation type="submission" date="2015-08" db="EMBL/GenBank/DDBJ databases">
        <title>The genome of the Asian arowana (Scleropages formosus).</title>
        <authorList>
            <person name="Tan M.H."/>
            <person name="Gan H.M."/>
            <person name="Croft L.J."/>
            <person name="Austin C.M."/>
        </authorList>
    </citation>
    <scope>NUCLEOTIDE SEQUENCE [LARGE SCALE GENOMIC DNA]</scope>
    <source>
        <strain evidence="7">Aro1</strain>
    </source>
</reference>
<feature type="compositionally biased region" description="Acidic residues" evidence="5">
    <location>
        <begin position="651"/>
        <end position="663"/>
    </location>
</feature>
<keyword evidence="2" id="KW-0547">Nucleotide-binding</keyword>
<dbReference type="InterPro" id="IPR008271">
    <property type="entry name" value="Ser/Thr_kinase_AS"/>
</dbReference>
<feature type="region of interest" description="Disordered" evidence="5">
    <location>
        <begin position="1"/>
        <end position="41"/>
    </location>
</feature>
<feature type="region of interest" description="Disordered" evidence="5">
    <location>
        <begin position="607"/>
        <end position="632"/>
    </location>
</feature>
<organism evidence="7 8">
    <name type="scientific">Scleropages formosus</name>
    <name type="common">Asian bonytongue</name>
    <name type="synonym">Osteoglossum formosum</name>
    <dbReference type="NCBI Taxonomy" id="113540"/>
    <lineage>
        <taxon>Eukaryota</taxon>
        <taxon>Metazoa</taxon>
        <taxon>Chordata</taxon>
        <taxon>Craniata</taxon>
        <taxon>Vertebrata</taxon>
        <taxon>Euteleostomi</taxon>
        <taxon>Actinopterygii</taxon>
        <taxon>Neopterygii</taxon>
        <taxon>Teleostei</taxon>
        <taxon>Osteoglossocephala</taxon>
        <taxon>Osteoglossomorpha</taxon>
        <taxon>Osteoglossiformes</taxon>
        <taxon>Osteoglossidae</taxon>
        <taxon>Scleropages</taxon>
    </lineage>
</organism>
<evidence type="ECO:0000256" key="2">
    <source>
        <dbReference type="ARBA" id="ARBA00022741"/>
    </source>
</evidence>
<dbReference type="InterPro" id="IPR000719">
    <property type="entry name" value="Prot_kinase_dom"/>
</dbReference>
<dbReference type="GO" id="GO:0004672">
    <property type="term" value="F:protein kinase activity"/>
    <property type="evidence" value="ECO:0007669"/>
    <property type="project" value="InterPro"/>
</dbReference>
<dbReference type="EMBL" id="JARO02000099">
    <property type="protein sequence ID" value="KPP79929.1"/>
    <property type="molecule type" value="Genomic_DNA"/>
</dbReference>
<keyword evidence="1" id="KW-0808">Transferase</keyword>
<evidence type="ECO:0000313" key="8">
    <source>
        <dbReference type="Proteomes" id="UP000034805"/>
    </source>
</evidence>
<dbReference type="GO" id="GO:0005524">
    <property type="term" value="F:ATP binding"/>
    <property type="evidence" value="ECO:0007669"/>
    <property type="project" value="UniProtKB-KW"/>
</dbReference>
<feature type="compositionally biased region" description="Basic residues" evidence="5">
    <location>
        <begin position="133"/>
        <end position="158"/>
    </location>
</feature>
<keyword evidence="3" id="KW-0418">Kinase</keyword>
<dbReference type="Pfam" id="PF00069">
    <property type="entry name" value="Pkinase"/>
    <property type="match status" value="1"/>
</dbReference>
<dbReference type="AlphaFoldDB" id="A0A0N8K397"/>
<dbReference type="PANTHER" id="PTHR48016">
    <property type="entry name" value="MAP KINASE KINASE KINASE SSK2-RELATED-RELATED"/>
    <property type="match status" value="1"/>
</dbReference>
<evidence type="ECO:0000256" key="3">
    <source>
        <dbReference type="ARBA" id="ARBA00022777"/>
    </source>
</evidence>
<feature type="compositionally biased region" description="Basic and acidic residues" evidence="5">
    <location>
        <begin position="607"/>
        <end position="616"/>
    </location>
</feature>
<dbReference type="FunFam" id="1.10.510.10:FF:000383">
    <property type="entry name" value="Mitogen-activated protein kinase kinase kinase 14"/>
    <property type="match status" value="1"/>
</dbReference>
<sequence length="878" mass="97623">MAVRNRPLNSTMPFTVGHRKEPFAKGSNLEPGTGGKAKGSEDDVLCSKIPHLICKVWMEGTAKYMGNGQLHLEKLSSFIAQAECEGSQEFSPSSQERPYFSSPNCFTTRYPTEHNNVVWRDSFTERLGSQFHRSPRKHRRQRRRKQKVKKRSRERPRRLLGLPEQESSSPLQLTQKTTLGWIGNISGCSSSSSVVYSSGGGGHTLGVQETEQPDWRVPDLVEPSYPPLSVLQLVSSSSTQPWGSVSCGALPGLSYCSQESGSVSDSDFDCTLALQGLRGSVSQEDRCFAPSFFKEVERDARGDGKITGDNTNSNEGLLFHSEEKLQPNDYEYREGKDYSLLNSIQNGAYGDVYRVQDMKTSFQCAAKKVPLDRFRGEEVGTWSVLNSRRVVELFGAVREGPFVIFFMALKSGSVGKLLKERGRLPEDLALHYHRQVLEAIEDLQRKRVLHLDIKADNVLLSEDGRDTYLCDFGHSVRLDTKGRGTGVSSGEDFPGTESHMAPEVAKGEDLGTKADVWSSCCMLLHMLNGCPPWTRYYSHPLFLTIANKPPPVGEIPHSCSPRTAEVIKAGLVKDPEKRASAKELREKVSRALQEVGGLTSPIRGAYREPARAEPPQHFDPTCPPVTSDSSSSINADLKQVPQSLSIWREEACEDDEEEEEAAAEGDRGERERSSQGTLVALQPRSGVHEDKTAEDTFSVSEQELQKLERDFYLSSLSQPYSPELQERLLSCLSSDYSSHMEPGDKDLGRCSVHSSDDLSSGVFSYNSQEGLSFGVDWLSRSKPPTPRCLEGVDVWIQNFDGRCLKIRETRKVKVGHIATGISEQISERAFSLETQDGRLVSPDEEVGNSGLYLRCTHALSSSGLWKWRVRDGVLDMRD</sequence>
<accession>A0A0N8K397</accession>
<dbReference type="SUPFAM" id="SSF56112">
    <property type="entry name" value="Protein kinase-like (PK-like)"/>
    <property type="match status" value="1"/>
</dbReference>
<proteinExistence type="predicted"/>
<dbReference type="PANTHER" id="PTHR48016:SF9">
    <property type="entry name" value="MITOGEN-ACTIVATED PROTEIN KINASE KINASE KINASE 14"/>
    <property type="match status" value="1"/>
</dbReference>
<dbReference type="Gene3D" id="3.30.200.20">
    <property type="entry name" value="Phosphorylase Kinase, domain 1"/>
    <property type="match status" value="1"/>
</dbReference>
<dbReference type="Proteomes" id="UP000034805">
    <property type="component" value="Unassembled WGS sequence"/>
</dbReference>
<dbReference type="STRING" id="113540.ENSSFOP00015071079"/>
<dbReference type="PROSITE" id="PS50011">
    <property type="entry name" value="PROTEIN_KINASE_DOM"/>
    <property type="match status" value="1"/>
</dbReference>
<dbReference type="GO" id="GO:0007249">
    <property type="term" value="P:canonical NF-kappaB signal transduction"/>
    <property type="evidence" value="ECO:0007669"/>
    <property type="project" value="TreeGrafter"/>
</dbReference>
<feature type="region of interest" description="Disordered" evidence="5">
    <location>
        <begin position="650"/>
        <end position="678"/>
    </location>
</feature>
<comment type="caution">
    <text evidence="7">The sequence shown here is derived from an EMBL/GenBank/DDBJ whole genome shotgun (WGS) entry which is preliminary data.</text>
</comment>
<evidence type="ECO:0000313" key="7">
    <source>
        <dbReference type="EMBL" id="KPP79929.1"/>
    </source>
</evidence>
<name>A0A0N8K397_SCLFO</name>
<dbReference type="PROSITE" id="PS00108">
    <property type="entry name" value="PROTEIN_KINASE_ST"/>
    <property type="match status" value="1"/>
</dbReference>
<protein>
    <recommendedName>
        <fullName evidence="6">Protein kinase domain-containing protein</fullName>
    </recommendedName>
</protein>
<evidence type="ECO:0000256" key="1">
    <source>
        <dbReference type="ARBA" id="ARBA00022679"/>
    </source>
</evidence>
<feature type="region of interest" description="Disordered" evidence="5">
    <location>
        <begin position="129"/>
        <end position="171"/>
    </location>
</feature>
<keyword evidence="4" id="KW-0067">ATP-binding</keyword>
<dbReference type="SMART" id="SM00220">
    <property type="entry name" value="S_TKc"/>
    <property type="match status" value="1"/>
</dbReference>
<gene>
    <name evidence="7" type="ORF">Z043_100459</name>
</gene>
<evidence type="ECO:0000256" key="4">
    <source>
        <dbReference type="ARBA" id="ARBA00022840"/>
    </source>
</evidence>